<proteinExistence type="predicted"/>
<dbReference type="EMBL" id="JAOJ01000003">
    <property type="protein sequence ID" value="EUA66951.1"/>
    <property type="molecule type" value="Genomic_DNA"/>
</dbReference>
<comment type="caution">
    <text evidence="1">The sequence shown here is derived from an EMBL/GenBank/DDBJ whole genome shotgun (WGS) entry which is preliminary data.</text>
</comment>
<dbReference type="PATRIC" id="fig|1299321.3.peg.4948"/>
<evidence type="ECO:0000313" key="2">
    <source>
        <dbReference type="Proteomes" id="UP000023351"/>
    </source>
</evidence>
<sequence length="48" mass="5407">MPFATVVIGVVLVALSIWLLCGRELTLVLPRFLAERRLHHCCRCLATD</sequence>
<dbReference type="AlphaFoldDB" id="X8DFU2"/>
<gene>
    <name evidence="1" type="ORF">I540_5124</name>
</gene>
<accession>X8DFU2</accession>
<protein>
    <submittedName>
        <fullName evidence="1">Uncharacterized protein</fullName>
    </submittedName>
</protein>
<reference evidence="1 2" key="1">
    <citation type="submission" date="2013-12" db="EMBL/GenBank/DDBJ databases">
        <authorList>
            <person name="Zelazny A."/>
            <person name="Olivier K."/>
            <person name="Holland S."/>
            <person name="Lenaerts A."/>
            <person name="Ordway D."/>
            <person name="DeGroote M.A."/>
            <person name="Parker T."/>
            <person name="Sizemore C."/>
            <person name="Tallon L.J."/>
            <person name="Sadzewicz L.K."/>
            <person name="Sengamalay N."/>
            <person name="Fraser C.M."/>
            <person name="Hine E."/>
            <person name="Shefchek K.A."/>
            <person name="Das S.P."/>
            <person name="Tettelin H."/>
        </authorList>
    </citation>
    <scope>NUCLEOTIDE SEQUENCE [LARGE SCALE GENOMIC DNA]</scope>
    <source>
        <strain evidence="1 2">1513</strain>
    </source>
</reference>
<organism evidence="1 2">
    <name type="scientific">Mycobacteroides abscessus subsp. bolletii 1513</name>
    <dbReference type="NCBI Taxonomy" id="1299321"/>
    <lineage>
        <taxon>Bacteria</taxon>
        <taxon>Bacillati</taxon>
        <taxon>Actinomycetota</taxon>
        <taxon>Actinomycetes</taxon>
        <taxon>Mycobacteriales</taxon>
        <taxon>Mycobacteriaceae</taxon>
        <taxon>Mycobacteroides</taxon>
        <taxon>Mycobacteroides abscessus</taxon>
    </lineage>
</organism>
<evidence type="ECO:0000313" key="1">
    <source>
        <dbReference type="EMBL" id="EUA66951.1"/>
    </source>
</evidence>
<dbReference type="Proteomes" id="UP000023351">
    <property type="component" value="Unassembled WGS sequence"/>
</dbReference>
<name>X8DFU2_9MYCO</name>